<evidence type="ECO:0000313" key="2">
    <source>
        <dbReference type="Proteomes" id="UP000035740"/>
    </source>
</evidence>
<dbReference type="eggNOG" id="ENOG502RY57">
    <property type="taxonomic scope" value="Eukaryota"/>
</dbReference>
<protein>
    <submittedName>
        <fullName evidence="1">Uncharacterized protein</fullName>
    </submittedName>
</protein>
<accession>A0A0J8B926</accession>
<keyword evidence="2" id="KW-1185">Reference proteome</keyword>
<dbReference type="AlphaFoldDB" id="A0A0J8B926"/>
<proteinExistence type="predicted"/>
<dbReference type="EMBL" id="KQ090390">
    <property type="protein sequence ID" value="KMS96347.1"/>
    <property type="molecule type" value="Genomic_DNA"/>
</dbReference>
<gene>
    <name evidence="1" type="ORF">BVRB_9g225980</name>
</gene>
<dbReference type="Gramene" id="KMS96347">
    <property type="protein sequence ID" value="KMS96347"/>
    <property type="gene ID" value="BVRB_9g225980"/>
</dbReference>
<sequence length="124" mass="13778">MSELSDFGRMMLNLHESCSIYFKDPNRHSVLTGSLAANLGRVTDPNVTKYSVKVLPFTVRSKWDKNTQKATMIRFSQFAICGEISLIMTSVHMGLENFSSATGFKCLIRSEPLSGCSLVLVSFC</sequence>
<evidence type="ECO:0000313" key="1">
    <source>
        <dbReference type="EMBL" id="KMS96347.1"/>
    </source>
</evidence>
<name>A0A0J8B926_BETVV</name>
<dbReference type="Proteomes" id="UP000035740">
    <property type="component" value="Unassembled WGS sequence"/>
</dbReference>
<reference evidence="1 2" key="1">
    <citation type="journal article" date="2014" name="Nature">
        <title>The genome of the recently domesticated crop plant sugar beet (Beta vulgaris).</title>
        <authorList>
            <person name="Dohm J.C."/>
            <person name="Minoche A.E."/>
            <person name="Holtgrawe D."/>
            <person name="Capella-Gutierrez S."/>
            <person name="Zakrzewski F."/>
            <person name="Tafer H."/>
            <person name="Rupp O."/>
            <person name="Sorensen T.R."/>
            <person name="Stracke R."/>
            <person name="Reinhardt R."/>
            <person name="Goesmann A."/>
            <person name="Kraft T."/>
            <person name="Schulz B."/>
            <person name="Stadler P.F."/>
            <person name="Schmidt T."/>
            <person name="Gabaldon T."/>
            <person name="Lehrach H."/>
            <person name="Weisshaar B."/>
            <person name="Himmelbauer H."/>
        </authorList>
    </citation>
    <scope>NUCLEOTIDE SEQUENCE [LARGE SCALE GENOMIC DNA]</scope>
    <source>
        <tissue evidence="1">Taproot</tissue>
    </source>
</reference>
<organism evidence="1 2">
    <name type="scientific">Beta vulgaris subsp. vulgaris</name>
    <name type="common">Beet</name>
    <dbReference type="NCBI Taxonomy" id="3555"/>
    <lineage>
        <taxon>Eukaryota</taxon>
        <taxon>Viridiplantae</taxon>
        <taxon>Streptophyta</taxon>
        <taxon>Embryophyta</taxon>
        <taxon>Tracheophyta</taxon>
        <taxon>Spermatophyta</taxon>
        <taxon>Magnoliopsida</taxon>
        <taxon>eudicotyledons</taxon>
        <taxon>Gunneridae</taxon>
        <taxon>Pentapetalae</taxon>
        <taxon>Caryophyllales</taxon>
        <taxon>Chenopodiaceae</taxon>
        <taxon>Betoideae</taxon>
        <taxon>Beta</taxon>
    </lineage>
</organism>